<dbReference type="RefSeq" id="WP_381486058.1">
    <property type="nucleotide sequence ID" value="NZ_JBHTIK010000002.1"/>
</dbReference>
<dbReference type="InterPro" id="IPR050109">
    <property type="entry name" value="HTH-type_TetR-like_transc_reg"/>
</dbReference>
<feature type="DNA-binding region" description="H-T-H motif" evidence="4">
    <location>
        <begin position="37"/>
        <end position="56"/>
    </location>
</feature>
<dbReference type="Pfam" id="PF17939">
    <property type="entry name" value="TetR_C_30"/>
    <property type="match status" value="1"/>
</dbReference>
<dbReference type="Pfam" id="PF00440">
    <property type="entry name" value="TetR_N"/>
    <property type="match status" value="1"/>
</dbReference>
<evidence type="ECO:0000256" key="2">
    <source>
        <dbReference type="ARBA" id="ARBA00023125"/>
    </source>
</evidence>
<feature type="domain" description="HTH tetR-type" evidence="5">
    <location>
        <begin position="14"/>
        <end position="74"/>
    </location>
</feature>
<evidence type="ECO:0000256" key="4">
    <source>
        <dbReference type="PROSITE-ProRule" id="PRU00335"/>
    </source>
</evidence>
<keyword evidence="1" id="KW-0805">Transcription regulation</keyword>
<keyword evidence="7" id="KW-1185">Reference proteome</keyword>
<dbReference type="EMBL" id="JBHTIK010000002">
    <property type="protein sequence ID" value="MFD0847297.1"/>
    <property type="molecule type" value="Genomic_DNA"/>
</dbReference>
<dbReference type="SUPFAM" id="SSF46689">
    <property type="entry name" value="Homeodomain-like"/>
    <property type="match status" value="1"/>
</dbReference>
<evidence type="ECO:0000313" key="7">
    <source>
        <dbReference type="Proteomes" id="UP001597124"/>
    </source>
</evidence>
<comment type="caution">
    <text evidence="6">The sequence shown here is derived from an EMBL/GenBank/DDBJ whole genome shotgun (WGS) entry which is preliminary data.</text>
</comment>
<dbReference type="Gene3D" id="1.10.357.10">
    <property type="entry name" value="Tetracycline Repressor, domain 2"/>
    <property type="match status" value="1"/>
</dbReference>
<sequence length="216" mass="24191">MKTTGRRRAEHDEEGAQSRILHAAEELFANSGIDGTSVRQIAEKADVPVGLINYYFGSKEGLYRAIFQARAPVVVEERRVGLAMAAMEDDPRRRLEMIVKAILVPMLNLRSREGINHFSLLLARETGDPRSTERGILQEMFDPIAREIIGQLKLIWPQRSDAEVHWAYQMIIGVMIFIMADGGRITRLSEGRADPENVDDTLRIVVPLLLNGLASG</sequence>
<protein>
    <submittedName>
        <fullName evidence="6">TetR family transcriptional regulator</fullName>
    </submittedName>
</protein>
<keyword evidence="2 4" id="KW-0238">DNA-binding</keyword>
<dbReference type="InterPro" id="IPR001647">
    <property type="entry name" value="HTH_TetR"/>
</dbReference>
<evidence type="ECO:0000256" key="1">
    <source>
        <dbReference type="ARBA" id="ARBA00023015"/>
    </source>
</evidence>
<gene>
    <name evidence="6" type="ORF">ACFQ00_03095</name>
</gene>
<dbReference type="PANTHER" id="PTHR30055:SF234">
    <property type="entry name" value="HTH-TYPE TRANSCRIPTIONAL REGULATOR BETI"/>
    <property type="match status" value="1"/>
</dbReference>
<evidence type="ECO:0000259" key="5">
    <source>
        <dbReference type="PROSITE" id="PS50977"/>
    </source>
</evidence>
<dbReference type="PROSITE" id="PS50977">
    <property type="entry name" value="HTH_TETR_2"/>
    <property type="match status" value="1"/>
</dbReference>
<evidence type="ECO:0000313" key="6">
    <source>
        <dbReference type="EMBL" id="MFD0847297.1"/>
    </source>
</evidence>
<dbReference type="PANTHER" id="PTHR30055">
    <property type="entry name" value="HTH-TYPE TRANSCRIPTIONAL REGULATOR RUTR"/>
    <property type="match status" value="1"/>
</dbReference>
<proteinExistence type="predicted"/>
<reference evidence="7" key="1">
    <citation type="journal article" date="2019" name="Int. J. Syst. Evol. Microbiol.">
        <title>The Global Catalogue of Microorganisms (GCM) 10K type strain sequencing project: providing services to taxonomists for standard genome sequencing and annotation.</title>
        <authorList>
            <consortium name="The Broad Institute Genomics Platform"/>
            <consortium name="The Broad Institute Genome Sequencing Center for Infectious Disease"/>
            <person name="Wu L."/>
            <person name="Ma J."/>
        </authorList>
    </citation>
    <scope>NUCLEOTIDE SEQUENCE [LARGE SCALE GENOMIC DNA]</scope>
    <source>
        <strain evidence="7">CCUG 52537</strain>
    </source>
</reference>
<evidence type="ECO:0000256" key="3">
    <source>
        <dbReference type="ARBA" id="ARBA00023163"/>
    </source>
</evidence>
<dbReference type="InterPro" id="IPR009057">
    <property type="entry name" value="Homeodomain-like_sf"/>
</dbReference>
<accession>A0ABW3C0T2</accession>
<dbReference type="InterPro" id="IPR041586">
    <property type="entry name" value="PsrA_TetR_C"/>
</dbReference>
<dbReference type="SUPFAM" id="SSF48498">
    <property type="entry name" value="Tetracyclin repressor-like, C-terminal domain"/>
    <property type="match status" value="1"/>
</dbReference>
<dbReference type="PRINTS" id="PR00455">
    <property type="entry name" value="HTHTETR"/>
</dbReference>
<dbReference type="Proteomes" id="UP001597124">
    <property type="component" value="Unassembled WGS sequence"/>
</dbReference>
<keyword evidence="3" id="KW-0804">Transcription</keyword>
<organism evidence="6 7">
    <name type="scientific">Sphingosinicella xenopeptidilytica</name>
    <dbReference type="NCBI Taxonomy" id="364098"/>
    <lineage>
        <taxon>Bacteria</taxon>
        <taxon>Pseudomonadati</taxon>
        <taxon>Pseudomonadota</taxon>
        <taxon>Alphaproteobacteria</taxon>
        <taxon>Sphingomonadales</taxon>
        <taxon>Sphingosinicellaceae</taxon>
        <taxon>Sphingosinicella</taxon>
    </lineage>
</organism>
<dbReference type="InterPro" id="IPR036271">
    <property type="entry name" value="Tet_transcr_reg_TetR-rel_C_sf"/>
</dbReference>
<name>A0ABW3C0T2_SPHXN</name>